<dbReference type="Proteomes" id="UP000450676">
    <property type="component" value="Unassembled WGS sequence"/>
</dbReference>
<keyword evidence="3" id="KW-1185">Reference proteome</keyword>
<sequence>MKRSILACLGLSAALSCHAADAPMAPRMEVHSLAREFVAFWDGTQGLSESERVQAFKTQVGAKFPEFYDVARYAGSRSEAEHDEIIRRNIAVFGKQRQAYLDKVSQFDADLPRHIATFTSAFPEFKPEVTTYFLHSLGEMDGGLREFGGRRYLVFGADGMVRYHGNGNEAAFFHHELFHVHHQAQAPDCDDSVLWQRLWTEGLATYVSKVLNPQANDKEMLLDLPEGSAARVRGQLYTSLAQLEQVLDSGDEKQLGSLFHMDGASVDGLPPRRGYMLGYLVAQEIGKTRTPSQLARLSCAQARPLIKAAIGELKRQATPASGQLKTP</sequence>
<dbReference type="RefSeq" id="WP_161070240.1">
    <property type="nucleotide sequence ID" value="NZ_WWCU01000001.1"/>
</dbReference>
<evidence type="ECO:0000256" key="1">
    <source>
        <dbReference type="SAM" id="SignalP"/>
    </source>
</evidence>
<keyword evidence="1" id="KW-0732">Signal</keyword>
<accession>A0A7X4KJA6</accession>
<proteinExistence type="predicted"/>
<dbReference type="PROSITE" id="PS51257">
    <property type="entry name" value="PROKAR_LIPOPROTEIN"/>
    <property type="match status" value="1"/>
</dbReference>
<evidence type="ECO:0008006" key="4">
    <source>
        <dbReference type="Google" id="ProtNLM"/>
    </source>
</evidence>
<comment type="caution">
    <text evidence="2">The sequence shown here is derived from an EMBL/GenBank/DDBJ whole genome shotgun (WGS) entry which is preliminary data.</text>
</comment>
<dbReference type="EMBL" id="WWCU01000001">
    <property type="protein sequence ID" value="MYN05844.1"/>
    <property type="molecule type" value="Genomic_DNA"/>
</dbReference>
<feature type="chain" id="PRO_5030862299" description="DUF2268 domain-containing protein" evidence="1">
    <location>
        <begin position="20"/>
        <end position="327"/>
    </location>
</feature>
<name>A0A7X4KJA6_9BURK</name>
<organism evidence="2 3">
    <name type="scientific">Pseudoduganella aquatica</name>
    <dbReference type="NCBI Taxonomy" id="2660641"/>
    <lineage>
        <taxon>Bacteria</taxon>
        <taxon>Pseudomonadati</taxon>
        <taxon>Pseudomonadota</taxon>
        <taxon>Betaproteobacteria</taxon>
        <taxon>Burkholderiales</taxon>
        <taxon>Oxalobacteraceae</taxon>
        <taxon>Telluria group</taxon>
        <taxon>Pseudoduganella</taxon>
    </lineage>
</organism>
<evidence type="ECO:0000313" key="2">
    <source>
        <dbReference type="EMBL" id="MYN05844.1"/>
    </source>
</evidence>
<gene>
    <name evidence="2" type="ORF">GTP77_00665</name>
</gene>
<feature type="signal peptide" evidence="1">
    <location>
        <begin position="1"/>
        <end position="19"/>
    </location>
</feature>
<dbReference type="AlphaFoldDB" id="A0A7X4KJA6"/>
<evidence type="ECO:0000313" key="3">
    <source>
        <dbReference type="Proteomes" id="UP000450676"/>
    </source>
</evidence>
<reference evidence="2 3" key="1">
    <citation type="submission" date="2019-12" db="EMBL/GenBank/DDBJ databases">
        <title>Novel species isolated from a subtropical stream in China.</title>
        <authorList>
            <person name="Lu H."/>
        </authorList>
    </citation>
    <scope>NUCLEOTIDE SEQUENCE [LARGE SCALE GENOMIC DNA]</scope>
    <source>
        <strain evidence="2 3">FT127W</strain>
    </source>
</reference>
<protein>
    <recommendedName>
        <fullName evidence="4">DUF2268 domain-containing protein</fullName>
    </recommendedName>
</protein>